<dbReference type="PANTHER" id="PTHR23531">
    <property type="entry name" value="QUINOLENE RESISTANCE PROTEIN NORA"/>
    <property type="match status" value="1"/>
</dbReference>
<dbReference type="Gene3D" id="1.20.1250.20">
    <property type="entry name" value="MFS general substrate transporter like domains"/>
    <property type="match status" value="2"/>
</dbReference>
<name>A0A4V1ZCR4_9BACT</name>
<organism evidence="6 7">
    <name type="scientific">Emticicia agri</name>
    <dbReference type="NCBI Taxonomy" id="2492393"/>
    <lineage>
        <taxon>Bacteria</taxon>
        <taxon>Pseudomonadati</taxon>
        <taxon>Bacteroidota</taxon>
        <taxon>Cytophagia</taxon>
        <taxon>Cytophagales</taxon>
        <taxon>Leadbetterellaceae</taxon>
        <taxon>Emticicia</taxon>
    </lineage>
</organism>
<dbReference type="PANTHER" id="PTHR23531:SF1">
    <property type="entry name" value="QUINOLENE RESISTANCE PROTEIN NORA"/>
    <property type="match status" value="1"/>
</dbReference>
<evidence type="ECO:0000256" key="3">
    <source>
        <dbReference type="ARBA" id="ARBA00023136"/>
    </source>
</evidence>
<keyword evidence="3 4" id="KW-0472">Membrane</keyword>
<feature type="transmembrane region" description="Helical" evidence="4">
    <location>
        <begin position="334"/>
        <end position="354"/>
    </location>
</feature>
<keyword evidence="2 4" id="KW-1133">Transmembrane helix</keyword>
<keyword evidence="1 4" id="KW-0812">Transmembrane</keyword>
<feature type="transmembrane region" description="Helical" evidence="4">
    <location>
        <begin position="366"/>
        <end position="384"/>
    </location>
</feature>
<feature type="transmembrane region" description="Helical" evidence="4">
    <location>
        <begin position="208"/>
        <end position="227"/>
    </location>
</feature>
<feature type="transmembrane region" description="Helical" evidence="4">
    <location>
        <begin position="165"/>
        <end position="184"/>
    </location>
</feature>
<accession>A0A4V1ZCR4</accession>
<evidence type="ECO:0000256" key="4">
    <source>
        <dbReference type="SAM" id="Phobius"/>
    </source>
</evidence>
<evidence type="ECO:0000256" key="2">
    <source>
        <dbReference type="ARBA" id="ARBA00022989"/>
    </source>
</evidence>
<protein>
    <submittedName>
        <fullName evidence="6">MFS transporter</fullName>
    </submittedName>
</protein>
<gene>
    <name evidence="6" type="ORF">EWM59_21435</name>
</gene>
<dbReference type="InterPro" id="IPR036259">
    <property type="entry name" value="MFS_trans_sf"/>
</dbReference>
<dbReference type="InterPro" id="IPR052714">
    <property type="entry name" value="MFS_Exporter"/>
</dbReference>
<keyword evidence="7" id="KW-1185">Reference proteome</keyword>
<sequence>MEQQSNSIFSLQYWLLCISSLVFFASFNMLIPELPDYLSKLGGAESKGLIISLFTLTAGLSRPFSGRLTDRIGRVPVMAFGSLVCFVCGFFYPLVTTVFPFLMLRLVHGFSTGFKPTGTAAYIADIVPVNRRGEAMGMHGLMSSFGMAFGPALGSWIADTFSMNVLFYVSSMFALISIAILYNMKETLPKEQKEKFTLSSLKINQNDVFDIMVLPAAIVMFLTAFSFGAVATLSPDLSKSIGLHNKGFYFLIYTLASLFIRLLAGKVSDKNGRIPVLRWGCFALIISMGFTAFANNVYLFVIAAIFFGIAQGVLSPILQAWTIDLCDENNRGRALATMYICMEAGIGLGAFLSAEIYQNSISRMPYAFLIMGGLAVLGFAYLFSGKVRRMKAAF</sequence>
<dbReference type="Pfam" id="PF07690">
    <property type="entry name" value="MFS_1"/>
    <property type="match status" value="2"/>
</dbReference>
<feature type="transmembrane region" description="Helical" evidence="4">
    <location>
        <begin position="276"/>
        <end position="294"/>
    </location>
</feature>
<feature type="transmembrane region" description="Helical" evidence="4">
    <location>
        <begin position="247"/>
        <end position="264"/>
    </location>
</feature>
<evidence type="ECO:0000313" key="6">
    <source>
        <dbReference type="EMBL" id="RYU93570.1"/>
    </source>
</evidence>
<dbReference type="Proteomes" id="UP000293162">
    <property type="component" value="Unassembled WGS sequence"/>
</dbReference>
<comment type="caution">
    <text evidence="6">The sequence shown here is derived from an EMBL/GenBank/DDBJ whole genome shotgun (WGS) entry which is preliminary data.</text>
</comment>
<evidence type="ECO:0000256" key="1">
    <source>
        <dbReference type="ARBA" id="ARBA00022692"/>
    </source>
</evidence>
<proteinExistence type="predicted"/>
<dbReference type="InterPro" id="IPR011701">
    <property type="entry name" value="MFS"/>
</dbReference>
<feature type="domain" description="Major facilitator superfamily (MFS) profile" evidence="5">
    <location>
        <begin position="12"/>
        <end position="390"/>
    </location>
</feature>
<evidence type="ECO:0000313" key="7">
    <source>
        <dbReference type="Proteomes" id="UP000293162"/>
    </source>
</evidence>
<dbReference type="RefSeq" id="WP_130023328.1">
    <property type="nucleotide sequence ID" value="NZ_SEWF01000042.1"/>
</dbReference>
<feature type="transmembrane region" description="Helical" evidence="4">
    <location>
        <begin position="300"/>
        <end position="322"/>
    </location>
</feature>
<dbReference type="InterPro" id="IPR020846">
    <property type="entry name" value="MFS_dom"/>
</dbReference>
<dbReference type="GO" id="GO:0022857">
    <property type="term" value="F:transmembrane transporter activity"/>
    <property type="evidence" value="ECO:0007669"/>
    <property type="project" value="InterPro"/>
</dbReference>
<reference evidence="6 7" key="1">
    <citation type="submission" date="2019-02" db="EMBL/GenBank/DDBJ databases">
        <title>Bacterial novel species Emticicia sp. 17J42-9 isolated from soil.</title>
        <authorList>
            <person name="Jung H.-Y."/>
        </authorList>
    </citation>
    <scope>NUCLEOTIDE SEQUENCE [LARGE SCALE GENOMIC DNA]</scope>
    <source>
        <strain evidence="6 7">17J42-9</strain>
    </source>
</reference>
<feature type="transmembrane region" description="Helical" evidence="4">
    <location>
        <begin position="12"/>
        <end position="31"/>
    </location>
</feature>
<dbReference type="CDD" id="cd17489">
    <property type="entry name" value="MFS_YfcJ_like"/>
    <property type="match status" value="1"/>
</dbReference>
<feature type="transmembrane region" description="Helical" evidence="4">
    <location>
        <begin position="77"/>
        <end position="102"/>
    </location>
</feature>
<dbReference type="SUPFAM" id="SSF103473">
    <property type="entry name" value="MFS general substrate transporter"/>
    <property type="match status" value="1"/>
</dbReference>
<dbReference type="OrthoDB" id="9812221at2"/>
<dbReference type="EMBL" id="SEWF01000042">
    <property type="protein sequence ID" value="RYU93570.1"/>
    <property type="molecule type" value="Genomic_DNA"/>
</dbReference>
<dbReference type="AlphaFoldDB" id="A0A4V1ZCR4"/>
<dbReference type="PROSITE" id="PS50850">
    <property type="entry name" value="MFS"/>
    <property type="match status" value="1"/>
</dbReference>
<evidence type="ECO:0000259" key="5">
    <source>
        <dbReference type="PROSITE" id="PS50850"/>
    </source>
</evidence>